<evidence type="ECO:0000256" key="1">
    <source>
        <dbReference type="ARBA" id="ARBA00022737"/>
    </source>
</evidence>
<accession>A0A8S1EVK2</accession>
<feature type="compositionally biased region" description="Polar residues" evidence="3">
    <location>
        <begin position="51"/>
        <end position="71"/>
    </location>
</feature>
<name>A0A8S1EVK2_9PELO</name>
<sequence>MLSSSLGNLTAPPKPQRKIARLRSSANDYVVGSLPQLIERSASVLIRDTKNSSSNTLGSNHHQQECSSSTIMDQETIKKLKLPGFRGDVAKAIESRRKCSAPSTSAAAHRAPPPSYEQYQQVIRRSSMNVSKPSPDKTQKSSTTSINAPNISRIRLEDSTTDSSTNTILRSPHSTRSESVTSVDSGQCSGDHLERRSLCSVRQESKEANDEEMPSYARMASTMDHVLRTSSAIYTLLSSRLDHGLCRDLLAKSSVFIQLLESSPCANNLPKADMQKLKEHVEELKKNRDAGIIDVNRMTNLFAIILRKTIECVLLVFVRITCKFLNECNSKDRLLSISLEHLIHICLFGDELCIESVQRNAVTSCMKLLRQSPPVPENTARFLLRTLAVLCGVSKGSLALLTQNGLDLVIDRLLSTSSSMCSVEAAGILTQLTNPQSSFVKLNHIHPIIARLLDLVDECRTGDSLLLATAALNNVTLQNPNGVSIMFNNNVIRRFLAAYHRENCSTIFVQEQIVTAFSRLASHHYTKELVDQNAIPALLEFLTLTHPVHSEYCKRIRYKAAVCIGTLANSDIGLQGLYENKAYAILSNVLCDDTNAANPFNMICNNIKTQLESKYQAESVNFTENEHSSMKKMEEKSEELQYLRFTIFISTLITVTVLLSTVIATVILLASSYALKEQLGYELRYCVAKSHDLWDELAQNCGDSANCGFAQRPRPQPQPVRVVQKFCIIGPPGPPGFPGIDGNDGFDGMPGSPGSPGIDVQSTDKPKVDDFCFNCPNAPAGPPGPQGPKGNKGPPGPPGIGNGGIVPGPPGPPGCVGVPGDPGPPGTNGIPGIPGKIIAGGVLIGPDGPAGPPGKIGPPGSPGADGEARRGPPGPPGERGRKGEPGAQGPRGLTGQPGRSGPSGGCSHCPKPRVSPGYFKD</sequence>
<dbReference type="GO" id="GO:0008356">
    <property type="term" value="P:asymmetric cell division"/>
    <property type="evidence" value="ECO:0007669"/>
    <property type="project" value="InterPro"/>
</dbReference>
<feature type="region of interest" description="Disordered" evidence="3">
    <location>
        <begin position="738"/>
        <end position="921"/>
    </location>
</feature>
<keyword evidence="1" id="KW-0677">Repeat</keyword>
<dbReference type="Pfam" id="PF19427">
    <property type="entry name" value="Insc_C"/>
    <property type="match status" value="1"/>
</dbReference>
<dbReference type="PANTHER" id="PTHR21386">
    <property type="entry name" value="INSCUTEABLE"/>
    <property type="match status" value="1"/>
</dbReference>
<dbReference type="GO" id="GO:0009786">
    <property type="term" value="P:regulation of asymmetric cell division"/>
    <property type="evidence" value="ECO:0007669"/>
    <property type="project" value="TreeGrafter"/>
</dbReference>
<evidence type="ECO:0000256" key="4">
    <source>
        <dbReference type="SAM" id="Phobius"/>
    </source>
</evidence>
<dbReference type="GO" id="GO:0008093">
    <property type="term" value="F:cytoskeletal anchor activity"/>
    <property type="evidence" value="ECO:0007669"/>
    <property type="project" value="TreeGrafter"/>
</dbReference>
<keyword evidence="4" id="KW-0472">Membrane</keyword>
<dbReference type="Gene3D" id="1.25.10.10">
    <property type="entry name" value="Leucine-rich Repeat Variant"/>
    <property type="match status" value="1"/>
</dbReference>
<organism evidence="6 7">
    <name type="scientific">Caenorhabditis bovis</name>
    <dbReference type="NCBI Taxonomy" id="2654633"/>
    <lineage>
        <taxon>Eukaryota</taxon>
        <taxon>Metazoa</taxon>
        <taxon>Ecdysozoa</taxon>
        <taxon>Nematoda</taxon>
        <taxon>Chromadorea</taxon>
        <taxon>Rhabditida</taxon>
        <taxon>Rhabditina</taxon>
        <taxon>Rhabditomorpha</taxon>
        <taxon>Rhabditoidea</taxon>
        <taxon>Rhabditidae</taxon>
        <taxon>Peloderinae</taxon>
        <taxon>Caenorhabditis</taxon>
    </lineage>
</organism>
<feature type="domain" description="Protein inscuteable homologue C-terminal" evidence="5">
    <location>
        <begin position="327"/>
        <end position="568"/>
    </location>
</feature>
<feature type="compositionally biased region" description="Basic and acidic residues" evidence="3">
    <location>
        <begin position="191"/>
        <end position="208"/>
    </location>
</feature>
<comment type="caution">
    <text evidence="6">The sequence shown here is derived from an EMBL/GenBank/DDBJ whole genome shotgun (WGS) entry which is preliminary data.</text>
</comment>
<dbReference type="Proteomes" id="UP000494206">
    <property type="component" value="Unassembled WGS sequence"/>
</dbReference>
<dbReference type="InterPro" id="IPR045789">
    <property type="entry name" value="Insc_C"/>
</dbReference>
<feature type="region of interest" description="Disordered" evidence="3">
    <location>
        <begin position="96"/>
        <end position="214"/>
    </location>
</feature>
<dbReference type="InterPro" id="IPR008160">
    <property type="entry name" value="Collagen"/>
</dbReference>
<keyword evidence="7" id="KW-1185">Reference proteome</keyword>
<feature type="compositionally biased region" description="Polar residues" evidence="3">
    <location>
        <begin position="140"/>
        <end position="150"/>
    </location>
</feature>
<gene>
    <name evidence="6" type="ORF">CBOVIS_LOCUS6426</name>
</gene>
<evidence type="ECO:0000313" key="7">
    <source>
        <dbReference type="Proteomes" id="UP000494206"/>
    </source>
</evidence>
<evidence type="ECO:0000256" key="3">
    <source>
        <dbReference type="SAM" id="MobiDB-lite"/>
    </source>
</evidence>
<dbReference type="InterPro" id="IPR039921">
    <property type="entry name" value="Inscuteable"/>
</dbReference>
<dbReference type="GO" id="GO:0000132">
    <property type="term" value="P:establishment of mitotic spindle orientation"/>
    <property type="evidence" value="ECO:0007669"/>
    <property type="project" value="TreeGrafter"/>
</dbReference>
<dbReference type="PANTHER" id="PTHR21386:SF0">
    <property type="entry name" value="PROTEIN INSCUTEABLE HOMOLOG"/>
    <property type="match status" value="1"/>
</dbReference>
<feature type="compositionally biased region" description="Pro residues" evidence="3">
    <location>
        <begin position="849"/>
        <end position="861"/>
    </location>
</feature>
<keyword evidence="4" id="KW-0812">Transmembrane</keyword>
<feature type="compositionally biased region" description="Low complexity" evidence="3">
    <location>
        <begin position="738"/>
        <end position="747"/>
    </location>
</feature>
<feature type="region of interest" description="Disordered" evidence="3">
    <location>
        <begin position="49"/>
        <end position="71"/>
    </location>
</feature>
<dbReference type="InterPro" id="IPR016024">
    <property type="entry name" value="ARM-type_fold"/>
</dbReference>
<proteinExistence type="predicted"/>
<evidence type="ECO:0000256" key="2">
    <source>
        <dbReference type="ARBA" id="ARBA00023157"/>
    </source>
</evidence>
<dbReference type="Pfam" id="PF01391">
    <property type="entry name" value="Collagen"/>
    <property type="match status" value="1"/>
</dbReference>
<feature type="compositionally biased region" description="Polar residues" evidence="3">
    <location>
        <begin position="117"/>
        <end position="132"/>
    </location>
</feature>
<evidence type="ECO:0000313" key="6">
    <source>
        <dbReference type="EMBL" id="CAB3404031.1"/>
    </source>
</evidence>
<dbReference type="AlphaFoldDB" id="A0A8S1EVK2"/>
<dbReference type="OrthoDB" id="5796379at2759"/>
<dbReference type="EMBL" id="CADEPM010000004">
    <property type="protein sequence ID" value="CAB3404031.1"/>
    <property type="molecule type" value="Genomic_DNA"/>
</dbReference>
<dbReference type="SUPFAM" id="SSF48371">
    <property type="entry name" value="ARM repeat"/>
    <property type="match status" value="1"/>
</dbReference>
<dbReference type="GO" id="GO:0045176">
    <property type="term" value="P:apical protein localization"/>
    <property type="evidence" value="ECO:0007669"/>
    <property type="project" value="TreeGrafter"/>
</dbReference>
<reference evidence="6 7" key="1">
    <citation type="submission" date="2020-04" db="EMBL/GenBank/DDBJ databases">
        <authorList>
            <person name="Laetsch R D."/>
            <person name="Stevens L."/>
            <person name="Kumar S."/>
            <person name="Blaxter L. M."/>
        </authorList>
    </citation>
    <scope>NUCLEOTIDE SEQUENCE [LARGE SCALE GENOMIC DNA]</scope>
</reference>
<feature type="compositionally biased region" description="Low complexity" evidence="3">
    <location>
        <begin position="827"/>
        <end position="847"/>
    </location>
</feature>
<protein>
    <recommendedName>
        <fullName evidence="5">Protein inscuteable homologue C-terminal domain-containing protein</fullName>
    </recommendedName>
</protein>
<feature type="compositionally biased region" description="Polar residues" evidence="3">
    <location>
        <begin position="161"/>
        <end position="188"/>
    </location>
</feature>
<evidence type="ECO:0000259" key="5">
    <source>
        <dbReference type="Pfam" id="PF19427"/>
    </source>
</evidence>
<keyword evidence="4" id="KW-1133">Transmembrane helix</keyword>
<keyword evidence="2" id="KW-1015">Disulfide bond</keyword>
<feature type="transmembrane region" description="Helical" evidence="4">
    <location>
        <begin position="642"/>
        <end position="675"/>
    </location>
</feature>
<dbReference type="InterPro" id="IPR011989">
    <property type="entry name" value="ARM-like"/>
</dbReference>
<dbReference type="GO" id="GO:0045179">
    <property type="term" value="C:apical cortex"/>
    <property type="evidence" value="ECO:0007669"/>
    <property type="project" value="TreeGrafter"/>
</dbReference>